<evidence type="ECO:0000313" key="3">
    <source>
        <dbReference type="Proteomes" id="UP000553034"/>
    </source>
</evidence>
<accession>A0A840EQA6</accession>
<dbReference type="PROSITE" id="PS51257">
    <property type="entry name" value="PROKAR_LIPOPROTEIN"/>
    <property type="match status" value="1"/>
</dbReference>
<evidence type="ECO:0000259" key="1">
    <source>
        <dbReference type="Pfam" id="PF13648"/>
    </source>
</evidence>
<dbReference type="AlphaFoldDB" id="A0A840EQA6"/>
<organism evidence="2 3">
    <name type="scientific">Mesonia hippocampi</name>
    <dbReference type="NCBI Taxonomy" id="1628250"/>
    <lineage>
        <taxon>Bacteria</taxon>
        <taxon>Pseudomonadati</taxon>
        <taxon>Bacteroidota</taxon>
        <taxon>Flavobacteriia</taxon>
        <taxon>Flavobacteriales</taxon>
        <taxon>Flavobacteriaceae</taxon>
        <taxon>Mesonia</taxon>
    </lineage>
</organism>
<keyword evidence="3" id="KW-1185">Reference proteome</keyword>
<feature type="domain" description="Lipocalin-like" evidence="1">
    <location>
        <begin position="31"/>
        <end position="114"/>
    </location>
</feature>
<reference evidence="2 3" key="1">
    <citation type="submission" date="2020-08" db="EMBL/GenBank/DDBJ databases">
        <title>Genomic Encyclopedia of Type Strains, Phase IV (KMG-IV): sequencing the most valuable type-strain genomes for metagenomic binning, comparative biology and taxonomic classification.</title>
        <authorList>
            <person name="Goeker M."/>
        </authorList>
    </citation>
    <scope>NUCLEOTIDE SEQUENCE [LARGE SCALE GENOMIC DNA]</scope>
    <source>
        <strain evidence="2 3">DSM 29568</strain>
    </source>
</reference>
<dbReference type="Proteomes" id="UP000553034">
    <property type="component" value="Unassembled WGS sequence"/>
</dbReference>
<dbReference type="Pfam" id="PF13648">
    <property type="entry name" value="Lipocalin_4"/>
    <property type="match status" value="1"/>
</dbReference>
<comment type="caution">
    <text evidence="2">The sequence shown here is derived from an EMBL/GenBank/DDBJ whole genome shotgun (WGS) entry which is preliminary data.</text>
</comment>
<dbReference type="RefSeq" id="WP_183477516.1">
    <property type="nucleotide sequence ID" value="NZ_JACIFO010000005.1"/>
</dbReference>
<sequence>MKKAILATVVILVLAACGTTKIERQATRTFKGEWTLNNITYPGSSGFVDVVLFEDSPTNCFRNSTWKFVPNNNKGVYTIYGNKCSEGLRNFVWSVQEIDANTGLYDFLLKPVAEGENARKTSKGFRLSLKRLTDTDMVWEQTVSFEGKPFTIRFNFSKSI</sequence>
<gene>
    <name evidence="2" type="ORF">GGR32_001456</name>
</gene>
<name>A0A840EQA6_9FLAO</name>
<dbReference type="EMBL" id="JACIFO010000005">
    <property type="protein sequence ID" value="MBB4119160.1"/>
    <property type="molecule type" value="Genomic_DNA"/>
</dbReference>
<evidence type="ECO:0000313" key="2">
    <source>
        <dbReference type="EMBL" id="MBB4119160.1"/>
    </source>
</evidence>
<protein>
    <recommendedName>
        <fullName evidence="1">Lipocalin-like domain-containing protein</fullName>
    </recommendedName>
</protein>
<dbReference type="InterPro" id="IPR024311">
    <property type="entry name" value="Lipocalin-like"/>
</dbReference>
<proteinExistence type="predicted"/>